<dbReference type="EMBL" id="QJKH01000003">
    <property type="protein sequence ID" value="PXX80464.1"/>
    <property type="molecule type" value="Genomic_DNA"/>
</dbReference>
<dbReference type="RefSeq" id="WP_022938425.1">
    <property type="nucleotide sequence ID" value="NZ_CABKRQ010000005.1"/>
</dbReference>
<accession>A0A318KRC6</accession>
<dbReference type="InterPro" id="IPR044668">
    <property type="entry name" value="PuuD-like"/>
</dbReference>
<comment type="caution">
    <text evidence="1">The sequence shown here is derived from an EMBL/GenBank/DDBJ whole genome shotgun (WGS) entry which is preliminary data.</text>
</comment>
<protein>
    <submittedName>
        <fullName evidence="1">Putative glutamine amidotransferase</fullName>
    </submittedName>
</protein>
<evidence type="ECO:0000313" key="2">
    <source>
        <dbReference type="Proteomes" id="UP000247612"/>
    </source>
</evidence>
<dbReference type="OrthoDB" id="9813383at2"/>
<reference evidence="1 2" key="1">
    <citation type="submission" date="2018-05" db="EMBL/GenBank/DDBJ databases">
        <title>Genomic Encyclopedia of Type Strains, Phase IV (KMG-IV): sequencing the most valuable type-strain genomes for metagenomic binning, comparative biology and taxonomic classification.</title>
        <authorList>
            <person name="Goeker M."/>
        </authorList>
    </citation>
    <scope>NUCLEOTIDE SEQUENCE [LARGE SCALE GENOMIC DNA]</scope>
    <source>
        <strain evidence="1 2">JC118</strain>
    </source>
</reference>
<dbReference type="PROSITE" id="PS51273">
    <property type="entry name" value="GATASE_TYPE_1"/>
    <property type="match status" value="1"/>
</dbReference>
<dbReference type="SUPFAM" id="SSF52317">
    <property type="entry name" value="Class I glutamine amidotransferase-like"/>
    <property type="match status" value="1"/>
</dbReference>
<sequence>MRLKIALPVRLNEAESRYQISAPLIHALLALHVTPVLIYPQADIKDQLSGCDGVLISGGDDVDPLLFNDKPHPNTVIEKASIEQLDIDCIHYCEKHHLPLFGLCRGIQILAVVYHAALYQDIDQHMKTSHPLIIAPHSFLSGMPLPSVNSYHHQALAQCPEGFMISAIADDGTIEAIEKADMFAVQWHPELMRDDPLLRFFTDYVLAKKINKNQNREQC</sequence>
<keyword evidence="2" id="KW-1185">Reference proteome</keyword>
<name>A0A318KRC6_9FIRM</name>
<evidence type="ECO:0000313" key="1">
    <source>
        <dbReference type="EMBL" id="PXX80464.1"/>
    </source>
</evidence>
<dbReference type="GO" id="GO:0005829">
    <property type="term" value="C:cytosol"/>
    <property type="evidence" value="ECO:0007669"/>
    <property type="project" value="TreeGrafter"/>
</dbReference>
<dbReference type="GO" id="GO:0016811">
    <property type="term" value="F:hydrolase activity, acting on carbon-nitrogen (but not peptide) bonds, in linear amides"/>
    <property type="evidence" value="ECO:0007669"/>
    <property type="project" value="InterPro"/>
</dbReference>
<dbReference type="Proteomes" id="UP000247612">
    <property type="component" value="Unassembled WGS sequence"/>
</dbReference>
<dbReference type="GO" id="GO:0016740">
    <property type="term" value="F:transferase activity"/>
    <property type="evidence" value="ECO:0007669"/>
    <property type="project" value="UniProtKB-KW"/>
</dbReference>
<dbReference type="AlphaFoldDB" id="A0A318KRC6"/>
<proteinExistence type="predicted"/>
<dbReference type="Gene3D" id="3.40.50.880">
    <property type="match status" value="1"/>
</dbReference>
<gene>
    <name evidence="1" type="ORF">DES51_10355</name>
</gene>
<keyword evidence="1" id="KW-0808">Transferase</keyword>
<keyword evidence="1" id="KW-0315">Glutamine amidotransferase</keyword>
<dbReference type="PANTHER" id="PTHR43235">
    <property type="entry name" value="GLUTAMINE AMIDOTRANSFERASE PB2B2.05-RELATED"/>
    <property type="match status" value="1"/>
</dbReference>
<organism evidence="1 2">
    <name type="scientific">Dielma fastidiosa</name>
    <dbReference type="NCBI Taxonomy" id="1034346"/>
    <lineage>
        <taxon>Bacteria</taxon>
        <taxon>Bacillati</taxon>
        <taxon>Bacillota</taxon>
        <taxon>Erysipelotrichia</taxon>
        <taxon>Erysipelotrichales</taxon>
        <taxon>Erysipelotrichaceae</taxon>
        <taxon>Dielma</taxon>
    </lineage>
</organism>
<dbReference type="PANTHER" id="PTHR43235:SF1">
    <property type="entry name" value="GLUTAMINE AMIDOTRANSFERASE PB2B2.05-RELATED"/>
    <property type="match status" value="1"/>
</dbReference>
<dbReference type="Pfam" id="PF07722">
    <property type="entry name" value="Peptidase_C26"/>
    <property type="match status" value="1"/>
</dbReference>
<dbReference type="InterPro" id="IPR011697">
    <property type="entry name" value="Peptidase_C26"/>
</dbReference>
<dbReference type="STRING" id="1034346.GCA_000313565_02122"/>
<dbReference type="InterPro" id="IPR029062">
    <property type="entry name" value="Class_I_gatase-like"/>
</dbReference>